<dbReference type="Proteomes" id="UP000252182">
    <property type="component" value="Chromosome"/>
</dbReference>
<name>A0A345DAF2_9BURK</name>
<accession>A0A345DAF2</accession>
<reference evidence="2" key="1">
    <citation type="submission" date="2018-07" db="EMBL/GenBank/DDBJ databases">
        <authorList>
            <person name="Kim H."/>
        </authorList>
    </citation>
    <scope>NUCLEOTIDE SEQUENCE [LARGE SCALE GENOMIC DNA]</scope>
    <source>
        <strain evidence="2">F02</strain>
    </source>
</reference>
<dbReference type="EMBL" id="CP031124">
    <property type="protein sequence ID" value="AXF85340.1"/>
    <property type="molecule type" value="Genomic_DNA"/>
</dbReference>
<sequence>MNINHCEYDLGTNFVENCDDCRRTRFNQVVPYHVGDGLILYVTYMYEMRNCLQGFTGGDFLNAMSLLPCEEQEVEVVQKRKYEYALHQQQSVESHFESEVIKTVREQWSLSHDVNTSASGGGGIDLGIFQVGASASVSASVHMGAAFFSEVVQKASSSVSSYYEVSIDTKTEIENQYRSLRKISNPNKCRVVTYIFKQLGKKYTFEVVFLGMRFDLIQHLPDIHAELLPYHVVKPRFVADVNQPQINPNVNPYDIQRDVSANNMMFRTASHGQIPLVNVQVQDAYRTRVYRDVTLAKELDEASFIAKIETLKLDKNDRNAVLSSIKELKGIKGNEPGQVIYHTEYCVRTSSIVVEPKVSSCSICACEECCGCGGCGDSGGCGGCGGDGDHGDGEHGDADIKALEIERLKIEIELLKKQLDKG</sequence>
<dbReference type="AlphaFoldDB" id="A0A345DAF2"/>
<dbReference type="KEGG" id="hyf:DTO96_101070"/>
<evidence type="ECO:0000313" key="2">
    <source>
        <dbReference type="Proteomes" id="UP000252182"/>
    </source>
</evidence>
<gene>
    <name evidence="1" type="ORF">DTO96_101070</name>
</gene>
<keyword evidence="2" id="KW-1185">Reference proteome</keyword>
<proteinExistence type="predicted"/>
<protein>
    <submittedName>
        <fullName evidence="1">Uncharacterized protein</fullName>
    </submittedName>
</protein>
<organism evidence="1 2">
    <name type="scientific">Ephemeroptericola cinctiostellae</name>
    <dbReference type="NCBI Taxonomy" id="2268024"/>
    <lineage>
        <taxon>Bacteria</taxon>
        <taxon>Pseudomonadati</taxon>
        <taxon>Pseudomonadota</taxon>
        <taxon>Betaproteobacteria</taxon>
        <taxon>Burkholderiales</taxon>
        <taxon>Burkholderiaceae</taxon>
        <taxon>Ephemeroptericola</taxon>
    </lineage>
</organism>
<evidence type="ECO:0000313" key="1">
    <source>
        <dbReference type="EMBL" id="AXF85340.1"/>
    </source>
</evidence>
<dbReference type="RefSeq" id="WP_114562547.1">
    <property type="nucleotide sequence ID" value="NZ_CP031124.1"/>
</dbReference>